<feature type="domain" description="Putative nitroreductase TM1586" evidence="1">
    <location>
        <begin position="10"/>
        <end position="71"/>
    </location>
</feature>
<name>X0X4Y3_9ZZZZ</name>
<sequence>ALPRETTGRYETLLEMVRLAPSAGNKQPWRVLKEKETEKFHFYVKSSQQKVYNTFITVDVGIAICHFDLTAKEVGIEGKN</sequence>
<dbReference type="GO" id="GO:0016491">
    <property type="term" value="F:oxidoreductase activity"/>
    <property type="evidence" value="ECO:0007669"/>
    <property type="project" value="InterPro"/>
</dbReference>
<evidence type="ECO:0000313" key="2">
    <source>
        <dbReference type="EMBL" id="GAG20046.1"/>
    </source>
</evidence>
<accession>X0X4Y3</accession>
<dbReference type="InterPro" id="IPR000415">
    <property type="entry name" value="Nitroreductase-like"/>
</dbReference>
<protein>
    <recommendedName>
        <fullName evidence="1">Putative nitroreductase TM1586 domain-containing protein</fullName>
    </recommendedName>
</protein>
<dbReference type="InterPro" id="IPR029478">
    <property type="entry name" value="TM1586_NiRdase"/>
</dbReference>
<dbReference type="Pfam" id="PF14512">
    <property type="entry name" value="TM1586_NiRdase"/>
    <property type="match status" value="1"/>
</dbReference>
<feature type="non-terminal residue" evidence="2">
    <location>
        <position position="1"/>
    </location>
</feature>
<gene>
    <name evidence="2" type="ORF">S01H1_51046</name>
</gene>
<dbReference type="EMBL" id="BARS01032925">
    <property type="protein sequence ID" value="GAG20046.1"/>
    <property type="molecule type" value="Genomic_DNA"/>
</dbReference>
<dbReference type="Gene3D" id="3.40.109.30">
    <property type="entry name" value="putative nitroreductase (tm1586), domain 2"/>
    <property type="match status" value="1"/>
</dbReference>
<proteinExistence type="predicted"/>
<dbReference type="AlphaFoldDB" id="X0X4Y3"/>
<comment type="caution">
    <text evidence="2">The sequence shown here is derived from an EMBL/GenBank/DDBJ whole genome shotgun (WGS) entry which is preliminary data.</text>
</comment>
<evidence type="ECO:0000259" key="1">
    <source>
        <dbReference type="Pfam" id="PF14512"/>
    </source>
</evidence>
<reference evidence="2" key="1">
    <citation type="journal article" date="2014" name="Front. Microbiol.">
        <title>High frequency of phylogenetically diverse reductive dehalogenase-homologous genes in deep subseafloor sedimentary metagenomes.</title>
        <authorList>
            <person name="Kawai M."/>
            <person name="Futagami T."/>
            <person name="Toyoda A."/>
            <person name="Takaki Y."/>
            <person name="Nishi S."/>
            <person name="Hori S."/>
            <person name="Arai W."/>
            <person name="Tsubouchi T."/>
            <person name="Morono Y."/>
            <person name="Uchiyama I."/>
            <person name="Ito T."/>
            <person name="Fujiyama A."/>
            <person name="Inagaki F."/>
            <person name="Takami H."/>
        </authorList>
    </citation>
    <scope>NUCLEOTIDE SEQUENCE</scope>
    <source>
        <strain evidence="2">Expedition CK06-06</strain>
    </source>
</reference>
<dbReference type="SUPFAM" id="SSF55469">
    <property type="entry name" value="FMN-dependent nitroreductase-like"/>
    <property type="match status" value="1"/>
</dbReference>
<dbReference type="CDD" id="cd02062">
    <property type="entry name" value="Nitro_FMN_reductase"/>
    <property type="match status" value="1"/>
</dbReference>
<organism evidence="2">
    <name type="scientific">marine sediment metagenome</name>
    <dbReference type="NCBI Taxonomy" id="412755"/>
    <lineage>
        <taxon>unclassified sequences</taxon>
        <taxon>metagenomes</taxon>
        <taxon>ecological metagenomes</taxon>
    </lineage>
</organism>